<feature type="coiled-coil region" evidence="1">
    <location>
        <begin position="22"/>
        <end position="49"/>
    </location>
</feature>
<protein>
    <recommendedName>
        <fullName evidence="4">50S ribosomal protein L29</fullName>
    </recommendedName>
</protein>
<evidence type="ECO:0000256" key="2">
    <source>
        <dbReference type="SAM" id="MobiDB-lite"/>
    </source>
</evidence>
<accession>A0AAU7QAT8</accession>
<evidence type="ECO:0000313" key="3">
    <source>
        <dbReference type="EMBL" id="XBS70139.1"/>
    </source>
</evidence>
<evidence type="ECO:0008006" key="4">
    <source>
        <dbReference type="Google" id="ProtNLM"/>
    </source>
</evidence>
<proteinExistence type="predicted"/>
<name>A0AAU7QAT8_9GAMM</name>
<feature type="region of interest" description="Disordered" evidence="2">
    <location>
        <begin position="91"/>
        <end position="110"/>
    </location>
</feature>
<dbReference type="EMBL" id="CP157947">
    <property type="protein sequence ID" value="XBS70139.1"/>
    <property type="molecule type" value="Genomic_DNA"/>
</dbReference>
<keyword evidence="1" id="KW-0175">Coiled coil</keyword>
<sequence>MTKKFKEIRNIPDHITMKEEIIEKLKDFRDQLKEKIVTVKNNRAAHNSKKRGQLDKLSTDMDRFITERKLTYRETKIVTKTPKERNEVLALAKQRKEDKANGHDMGGMVR</sequence>
<dbReference type="AlphaFoldDB" id="A0AAU7QAT8"/>
<evidence type="ECO:0000256" key="1">
    <source>
        <dbReference type="SAM" id="Coils"/>
    </source>
</evidence>
<gene>
    <name evidence="3" type="ORF">ABK905_02250</name>
</gene>
<organism evidence="3">
    <name type="scientific">Acerihabitans sp. KWT182</name>
    <dbReference type="NCBI Taxonomy" id="3157919"/>
    <lineage>
        <taxon>Bacteria</taxon>
        <taxon>Pseudomonadati</taxon>
        <taxon>Pseudomonadota</taxon>
        <taxon>Gammaproteobacteria</taxon>
        <taxon>Enterobacterales</taxon>
        <taxon>Pectobacteriaceae</taxon>
        <taxon>Acerihabitans</taxon>
    </lineage>
</organism>
<reference evidence="3" key="1">
    <citation type="submission" date="2024-06" db="EMBL/GenBank/DDBJ databases">
        <authorList>
            <person name="Coelho C."/>
            <person name="Bento M."/>
            <person name="Garcia E."/>
            <person name="Camelo A."/>
            <person name="Brandao I."/>
            <person name="Espirito Santo C."/>
            <person name="Trovao J."/>
            <person name="Verissimo A."/>
            <person name="Costa J."/>
            <person name="Tiago I."/>
        </authorList>
    </citation>
    <scope>NUCLEOTIDE SEQUENCE</scope>
    <source>
        <strain evidence="3">KWT182</strain>
    </source>
</reference>